<evidence type="ECO:0000313" key="2">
    <source>
        <dbReference type="EMBL" id="KAF2752736.1"/>
    </source>
</evidence>
<accession>A0A6A6VSH7</accession>
<dbReference type="RefSeq" id="XP_033595187.1">
    <property type="nucleotide sequence ID" value="XM_033740321.1"/>
</dbReference>
<evidence type="ECO:0000256" key="1">
    <source>
        <dbReference type="SAM" id="SignalP"/>
    </source>
</evidence>
<sequence>MHFLQLPWLPAALLLYLAQAQNATGPPYSACGFDSIDISQGSFNATGSFKFSFGTSEDVTFPLYYSVAVESNDTRGAVYSYAFLSWPESISTPPNVTDRPSAQACIYDFGLVNATSTNPMDSNESCQGVLSEECLEVLNNFSPPPGSCQNAYRQSEIATACGMTLPNHISIGDPVNLTDGNDICTIPNLPDMNMPDGYLATRFQSVRLEGPDLDTAQIVVAYDTFVRQAHVAVISLDVPLNGSSTVSGGYTKAFCLAPSNISAGSRQPELPAYPSNTSTDDDSAAARSGITQCVYWITTLALTAVSIAVW</sequence>
<dbReference type="OrthoDB" id="3747670at2759"/>
<dbReference type="Proteomes" id="UP000799437">
    <property type="component" value="Unassembled WGS sequence"/>
</dbReference>
<dbReference type="AlphaFoldDB" id="A0A6A6VSH7"/>
<dbReference type="EMBL" id="ML996597">
    <property type="protein sequence ID" value="KAF2752736.1"/>
    <property type="molecule type" value="Genomic_DNA"/>
</dbReference>
<reference evidence="2" key="1">
    <citation type="journal article" date="2020" name="Stud. Mycol.">
        <title>101 Dothideomycetes genomes: a test case for predicting lifestyles and emergence of pathogens.</title>
        <authorList>
            <person name="Haridas S."/>
            <person name="Albert R."/>
            <person name="Binder M."/>
            <person name="Bloem J."/>
            <person name="Labutti K."/>
            <person name="Salamov A."/>
            <person name="Andreopoulos B."/>
            <person name="Baker S."/>
            <person name="Barry K."/>
            <person name="Bills G."/>
            <person name="Bluhm B."/>
            <person name="Cannon C."/>
            <person name="Castanera R."/>
            <person name="Culley D."/>
            <person name="Daum C."/>
            <person name="Ezra D."/>
            <person name="Gonzalez J."/>
            <person name="Henrissat B."/>
            <person name="Kuo A."/>
            <person name="Liang C."/>
            <person name="Lipzen A."/>
            <person name="Lutzoni F."/>
            <person name="Magnuson J."/>
            <person name="Mondo S."/>
            <person name="Nolan M."/>
            <person name="Ohm R."/>
            <person name="Pangilinan J."/>
            <person name="Park H.-J."/>
            <person name="Ramirez L."/>
            <person name="Alfaro M."/>
            <person name="Sun H."/>
            <person name="Tritt A."/>
            <person name="Yoshinaga Y."/>
            <person name="Zwiers L.-H."/>
            <person name="Turgeon B."/>
            <person name="Goodwin S."/>
            <person name="Spatafora J."/>
            <person name="Crous P."/>
            <person name="Grigoriev I."/>
        </authorList>
    </citation>
    <scope>NUCLEOTIDE SEQUENCE</scope>
    <source>
        <strain evidence="2">CBS 121739</strain>
    </source>
</reference>
<name>A0A6A6VSH7_9PEZI</name>
<feature type="signal peptide" evidence="1">
    <location>
        <begin position="1"/>
        <end position="20"/>
    </location>
</feature>
<protein>
    <submittedName>
        <fullName evidence="2">Uncharacterized protein</fullName>
    </submittedName>
</protein>
<feature type="chain" id="PRO_5025403926" evidence="1">
    <location>
        <begin position="21"/>
        <end position="310"/>
    </location>
</feature>
<evidence type="ECO:0000313" key="3">
    <source>
        <dbReference type="Proteomes" id="UP000799437"/>
    </source>
</evidence>
<proteinExistence type="predicted"/>
<organism evidence="2 3">
    <name type="scientific">Pseudovirgaria hyperparasitica</name>
    <dbReference type="NCBI Taxonomy" id="470096"/>
    <lineage>
        <taxon>Eukaryota</taxon>
        <taxon>Fungi</taxon>
        <taxon>Dikarya</taxon>
        <taxon>Ascomycota</taxon>
        <taxon>Pezizomycotina</taxon>
        <taxon>Dothideomycetes</taxon>
        <taxon>Dothideomycetes incertae sedis</taxon>
        <taxon>Acrospermales</taxon>
        <taxon>Acrospermaceae</taxon>
        <taxon>Pseudovirgaria</taxon>
    </lineage>
</organism>
<keyword evidence="3" id="KW-1185">Reference proteome</keyword>
<dbReference type="GeneID" id="54481375"/>
<gene>
    <name evidence="2" type="ORF">EJ05DRAFT_267383</name>
</gene>
<keyword evidence="1" id="KW-0732">Signal</keyword>